<dbReference type="AlphaFoldDB" id="A0A1B2DLP8"/>
<dbReference type="InterPro" id="IPR011437">
    <property type="entry name" value="DUF1540"/>
</dbReference>
<dbReference type="RefSeq" id="WP_099519727.1">
    <property type="nucleotide sequence ID" value="NZ_CP016808.1"/>
</dbReference>
<feature type="domain" description="DUF1540" evidence="1">
    <location>
        <begin position="5"/>
        <end position="66"/>
    </location>
</feature>
<dbReference type="EMBL" id="CP016808">
    <property type="protein sequence ID" value="ANY68622.1"/>
    <property type="molecule type" value="Genomic_DNA"/>
</dbReference>
<name>A0A1B2DLP8_9BACL</name>
<gene>
    <name evidence="2" type="ORF">BBD42_20700</name>
</gene>
<sequence>MPKGVSCSVSNCTFWSEGNNCGAESIAIDIDQHASADFGAEFAAEELGLQHQDQAAQSSATCCHTFKAR</sequence>
<evidence type="ECO:0000259" key="1">
    <source>
        <dbReference type="Pfam" id="PF07561"/>
    </source>
</evidence>
<proteinExistence type="predicted"/>
<evidence type="ECO:0000313" key="2">
    <source>
        <dbReference type="EMBL" id="ANY68622.1"/>
    </source>
</evidence>
<dbReference type="Pfam" id="PF07561">
    <property type="entry name" value="DUF1540"/>
    <property type="match status" value="1"/>
</dbReference>
<accession>A0A1B2DLP8</accession>
<reference evidence="2" key="1">
    <citation type="submission" date="2016-08" db="EMBL/GenBank/DDBJ databases">
        <title>Complete Genome Seqeunce of Paenibacillus sp. BIHB 4019 from tea rhizoplane.</title>
        <authorList>
            <person name="Thakur R."/>
            <person name="Swarnkar M.K."/>
            <person name="Gulati A."/>
        </authorList>
    </citation>
    <scope>NUCLEOTIDE SEQUENCE [LARGE SCALE GENOMIC DNA]</scope>
    <source>
        <strain evidence="2">BIHB4019</strain>
    </source>
</reference>
<organism evidence="2">
    <name type="scientific">Paenibacillus sp. BIHB 4019</name>
    <dbReference type="NCBI Taxonomy" id="1870819"/>
    <lineage>
        <taxon>Bacteria</taxon>
        <taxon>Bacillati</taxon>
        <taxon>Bacillota</taxon>
        <taxon>Bacilli</taxon>
        <taxon>Bacillales</taxon>
        <taxon>Paenibacillaceae</taxon>
        <taxon>Paenibacillus</taxon>
    </lineage>
</organism>
<protein>
    <recommendedName>
        <fullName evidence="1">DUF1540 domain-containing protein</fullName>
    </recommendedName>
</protein>